<feature type="domain" description="TRASH" evidence="1">
    <location>
        <begin position="6"/>
        <end position="45"/>
    </location>
</feature>
<evidence type="ECO:0000313" key="3">
    <source>
        <dbReference type="Proteomes" id="UP000319202"/>
    </source>
</evidence>
<dbReference type="InterPro" id="IPR011017">
    <property type="entry name" value="TRASH_dom"/>
</dbReference>
<name>A0A514A5C4_9CAUD</name>
<proteinExistence type="predicted"/>
<evidence type="ECO:0000313" key="2">
    <source>
        <dbReference type="EMBL" id="QDH48474.1"/>
    </source>
</evidence>
<dbReference type="EMBL" id="MK919478">
    <property type="protein sequence ID" value="QDH48474.1"/>
    <property type="molecule type" value="Genomic_DNA"/>
</dbReference>
<organism evidence="2 3">
    <name type="scientific">Gordonia phage Ziko</name>
    <dbReference type="NCBI Taxonomy" id="2591193"/>
    <lineage>
        <taxon>Viruses</taxon>
        <taxon>Duplodnaviria</taxon>
        <taxon>Heunggongvirae</taxon>
        <taxon>Uroviricota</taxon>
        <taxon>Caudoviricetes</taxon>
        <taxon>Ronaldovirus</taxon>
        <taxon>Ronaldovirus ronaldo</taxon>
    </lineage>
</organism>
<sequence>MIIDACVKCSHPMGYDEGISITEWDSVTQKDFCSRKCLVEYISENGWLK</sequence>
<gene>
    <name evidence="2" type="primary">138</name>
    <name evidence="2" type="ORF">SEA_ZIKO_138</name>
</gene>
<reference evidence="2 3" key="1">
    <citation type="submission" date="2019-05" db="EMBL/GenBank/DDBJ databases">
        <authorList>
            <person name="Hammer B.W."/>
            <person name="Bultman M.N."/>
            <person name="Callewaert L."/>
            <person name="Holmes X.D."/>
            <person name="Kurz K.E."/>
            <person name="Mukundan A."/>
            <person name="Rutledge M.R."/>
            <person name="Saini P."/>
            <person name="Searly J."/>
            <person name="Butela K.A."/>
            <person name="Garlena R.A."/>
            <person name="Russell D.A."/>
            <person name="Pope W.H."/>
            <person name="Jacobs-Sera D."/>
            <person name="Hatfull G.F."/>
        </authorList>
    </citation>
    <scope>NUCLEOTIDE SEQUENCE [LARGE SCALE GENOMIC DNA]</scope>
</reference>
<evidence type="ECO:0000259" key="1">
    <source>
        <dbReference type="SMART" id="SM00746"/>
    </source>
</evidence>
<dbReference type="Proteomes" id="UP000319202">
    <property type="component" value="Segment"/>
</dbReference>
<accession>A0A514A5C4</accession>
<dbReference type="SMART" id="SM00746">
    <property type="entry name" value="TRASH"/>
    <property type="match status" value="1"/>
</dbReference>
<protein>
    <recommendedName>
        <fullName evidence="1">TRASH domain-containing protein</fullName>
    </recommendedName>
</protein>